<evidence type="ECO:0000313" key="3">
    <source>
        <dbReference type="Proteomes" id="UP000823388"/>
    </source>
</evidence>
<proteinExistence type="predicted"/>
<gene>
    <name evidence="2" type="ORF">PVAP13_5KG430100</name>
</gene>
<reference evidence="2" key="1">
    <citation type="submission" date="2020-05" db="EMBL/GenBank/DDBJ databases">
        <title>WGS assembly of Panicum virgatum.</title>
        <authorList>
            <person name="Lovell J.T."/>
            <person name="Jenkins J."/>
            <person name="Shu S."/>
            <person name="Juenger T.E."/>
            <person name="Schmutz J."/>
        </authorList>
    </citation>
    <scope>NUCLEOTIDE SEQUENCE</scope>
    <source>
        <strain evidence="2">AP13</strain>
    </source>
</reference>
<sequence length="126" mass="13696">MSKGGPVQHESPWQGHLITHAVACHAVAEPGILPRGGQTAAPARACLHRRIARSRGSHRGSDDRDQPSSSLACRVAARRPPRPRAARQQGASYGRIQELVAAVFPGPDVWTVDSWIAWWAPEDQNN</sequence>
<name>A0A8T0SRB0_PANVG</name>
<evidence type="ECO:0000313" key="2">
    <source>
        <dbReference type="EMBL" id="KAG2599503.1"/>
    </source>
</evidence>
<accession>A0A8T0SRB0</accession>
<keyword evidence="3" id="KW-1185">Reference proteome</keyword>
<comment type="caution">
    <text evidence="2">The sequence shown here is derived from an EMBL/GenBank/DDBJ whole genome shotgun (WGS) entry which is preliminary data.</text>
</comment>
<feature type="compositionally biased region" description="Basic residues" evidence="1">
    <location>
        <begin position="47"/>
        <end position="58"/>
    </location>
</feature>
<dbReference type="Proteomes" id="UP000823388">
    <property type="component" value="Chromosome 5K"/>
</dbReference>
<dbReference type="EMBL" id="CM029045">
    <property type="protein sequence ID" value="KAG2599503.1"/>
    <property type="molecule type" value="Genomic_DNA"/>
</dbReference>
<protein>
    <submittedName>
        <fullName evidence="2">Uncharacterized protein</fullName>
    </submittedName>
</protein>
<dbReference type="AlphaFoldDB" id="A0A8T0SRB0"/>
<organism evidence="2 3">
    <name type="scientific">Panicum virgatum</name>
    <name type="common">Blackwell switchgrass</name>
    <dbReference type="NCBI Taxonomy" id="38727"/>
    <lineage>
        <taxon>Eukaryota</taxon>
        <taxon>Viridiplantae</taxon>
        <taxon>Streptophyta</taxon>
        <taxon>Embryophyta</taxon>
        <taxon>Tracheophyta</taxon>
        <taxon>Spermatophyta</taxon>
        <taxon>Magnoliopsida</taxon>
        <taxon>Liliopsida</taxon>
        <taxon>Poales</taxon>
        <taxon>Poaceae</taxon>
        <taxon>PACMAD clade</taxon>
        <taxon>Panicoideae</taxon>
        <taxon>Panicodae</taxon>
        <taxon>Paniceae</taxon>
        <taxon>Panicinae</taxon>
        <taxon>Panicum</taxon>
        <taxon>Panicum sect. Hiantes</taxon>
    </lineage>
</organism>
<evidence type="ECO:0000256" key="1">
    <source>
        <dbReference type="SAM" id="MobiDB-lite"/>
    </source>
</evidence>
<feature type="compositionally biased region" description="Basic residues" evidence="1">
    <location>
        <begin position="76"/>
        <end position="85"/>
    </location>
</feature>
<feature type="region of interest" description="Disordered" evidence="1">
    <location>
        <begin position="47"/>
        <end position="92"/>
    </location>
</feature>